<feature type="transmembrane region" description="Helical" evidence="3">
    <location>
        <begin position="26"/>
        <end position="48"/>
    </location>
</feature>
<keyword evidence="3" id="KW-1133">Transmembrane helix</keyword>
<protein>
    <submittedName>
        <fullName evidence="5">CHASE3 domain-containing protein</fullName>
    </submittedName>
</protein>
<proteinExistence type="predicted"/>
<reference evidence="5 6" key="1">
    <citation type="submission" date="2021-01" db="EMBL/GenBank/DDBJ databases">
        <title>Belnapia mucosa sp. nov. and Belnapia arida sp. nov., isolated from the Tabernas Desert (Almeria, Spain).</title>
        <authorList>
            <person name="Molina-Menor E."/>
            <person name="Vidal-Verdu A."/>
            <person name="Calonge A."/>
            <person name="Satari L."/>
            <person name="Pereto J."/>
            <person name="Porcar M."/>
        </authorList>
    </citation>
    <scope>NUCLEOTIDE SEQUENCE [LARGE SCALE GENOMIC DNA]</scope>
    <source>
        <strain evidence="5 6">T18</strain>
    </source>
</reference>
<dbReference type="EMBL" id="JAETWB010000013">
    <property type="protein sequence ID" value="MBL6080343.1"/>
    <property type="molecule type" value="Genomic_DNA"/>
</dbReference>
<dbReference type="Gene3D" id="1.10.287.950">
    <property type="entry name" value="Methyl-accepting chemotaxis protein"/>
    <property type="match status" value="1"/>
</dbReference>
<keyword evidence="3" id="KW-0812">Transmembrane</keyword>
<dbReference type="Proteomes" id="UP000660885">
    <property type="component" value="Unassembled WGS sequence"/>
</dbReference>
<evidence type="ECO:0000256" key="2">
    <source>
        <dbReference type="PROSITE-ProRule" id="PRU00284"/>
    </source>
</evidence>
<evidence type="ECO:0000313" key="6">
    <source>
        <dbReference type="Proteomes" id="UP000660885"/>
    </source>
</evidence>
<evidence type="ECO:0000259" key="4">
    <source>
        <dbReference type="PROSITE" id="PS50111"/>
    </source>
</evidence>
<evidence type="ECO:0000313" key="5">
    <source>
        <dbReference type="EMBL" id="MBL6080343.1"/>
    </source>
</evidence>
<dbReference type="RefSeq" id="WP_202833581.1">
    <property type="nucleotide sequence ID" value="NZ_JAETWB010000013.1"/>
</dbReference>
<dbReference type="PANTHER" id="PTHR32089:SF112">
    <property type="entry name" value="LYSOZYME-LIKE PROTEIN-RELATED"/>
    <property type="match status" value="1"/>
</dbReference>
<dbReference type="Pfam" id="PF05227">
    <property type="entry name" value="CHASE3"/>
    <property type="match status" value="1"/>
</dbReference>
<organism evidence="5 6">
    <name type="scientific">Belnapia arida</name>
    <dbReference type="NCBI Taxonomy" id="2804533"/>
    <lineage>
        <taxon>Bacteria</taxon>
        <taxon>Pseudomonadati</taxon>
        <taxon>Pseudomonadota</taxon>
        <taxon>Alphaproteobacteria</taxon>
        <taxon>Acetobacterales</taxon>
        <taxon>Roseomonadaceae</taxon>
        <taxon>Belnapia</taxon>
    </lineage>
</organism>
<dbReference type="CDD" id="cd19410">
    <property type="entry name" value="HK9-like_sensor"/>
    <property type="match status" value="1"/>
</dbReference>
<comment type="caution">
    <text evidence="5">The sequence shown here is derived from an EMBL/GenBank/DDBJ whole genome shotgun (WGS) entry which is preliminary data.</text>
</comment>
<dbReference type="PROSITE" id="PS50111">
    <property type="entry name" value="CHEMOTAXIS_TRANSDUC_2"/>
    <property type="match status" value="1"/>
</dbReference>
<gene>
    <name evidence="5" type="ORF">JMJ56_20205</name>
</gene>
<keyword evidence="3" id="KW-0472">Membrane</keyword>
<name>A0ABS1U6R0_9PROT</name>
<feature type="domain" description="Methyl-accepting transducer" evidence="4">
    <location>
        <begin position="166"/>
        <end position="298"/>
    </location>
</feature>
<dbReference type="SUPFAM" id="SSF58104">
    <property type="entry name" value="Methyl-accepting chemotaxis protein (MCP) signaling domain"/>
    <property type="match status" value="1"/>
</dbReference>
<dbReference type="InterPro" id="IPR004089">
    <property type="entry name" value="MCPsignal_dom"/>
</dbReference>
<sequence>MPRTTAADRTGFSGSGTKGLSIGLRLALTLSVVVMVSAASAGGAWFGFNGIRSSATWINHTHQVIGGTNQAMAAMVDQETGLRRHLLNGSQAFPEPYRSGQDSFRLALSKVCRLTADNPVQQARLNELDQAARNWTEDHAGRLLALMARGDNASRSQAQQLEEGGAGKVVMDRVRATAEAMSASAAQANGQAGDVARAAEWARENVGTVAAAEELATSVSEITRQAAESSKVAGLAVTETRRTDEVVHSLAEGAQRVGDVMQLITDIASKSNLLALNATIEAARAGEAGKGFAVLASR</sequence>
<accession>A0ABS1U6R0</accession>
<dbReference type="PANTHER" id="PTHR32089">
    <property type="entry name" value="METHYL-ACCEPTING CHEMOTAXIS PROTEIN MCPB"/>
    <property type="match status" value="1"/>
</dbReference>
<evidence type="ECO:0000256" key="1">
    <source>
        <dbReference type="ARBA" id="ARBA00023224"/>
    </source>
</evidence>
<keyword evidence="1 2" id="KW-0807">Transducer</keyword>
<keyword evidence="6" id="KW-1185">Reference proteome</keyword>
<dbReference type="InterPro" id="IPR007891">
    <property type="entry name" value="CHASE3"/>
</dbReference>
<dbReference type="Pfam" id="PF00015">
    <property type="entry name" value="MCPsignal"/>
    <property type="match status" value="1"/>
</dbReference>
<evidence type="ECO:0000256" key="3">
    <source>
        <dbReference type="SAM" id="Phobius"/>
    </source>
</evidence>